<evidence type="ECO:0000256" key="4">
    <source>
        <dbReference type="PROSITE-ProRule" id="PRU10007"/>
    </source>
</evidence>
<dbReference type="FunFam" id="3.40.309.10:FF:000012">
    <property type="entry name" value="Betaine aldehyde dehydrogenase"/>
    <property type="match status" value="1"/>
</dbReference>
<dbReference type="InterPro" id="IPR016162">
    <property type="entry name" value="Ald_DH_N"/>
</dbReference>
<dbReference type="Gene3D" id="3.40.309.10">
    <property type="entry name" value="Aldehyde Dehydrogenase, Chain A, domain 2"/>
    <property type="match status" value="1"/>
</dbReference>
<evidence type="ECO:0000259" key="6">
    <source>
        <dbReference type="Pfam" id="PF00171"/>
    </source>
</evidence>
<evidence type="ECO:0000256" key="2">
    <source>
        <dbReference type="ARBA" id="ARBA00023002"/>
    </source>
</evidence>
<evidence type="ECO:0000256" key="1">
    <source>
        <dbReference type="ARBA" id="ARBA00009986"/>
    </source>
</evidence>
<accession>A0A1G4JJ94</accession>
<dbReference type="FunFam" id="3.40.605.10:FF:000026">
    <property type="entry name" value="Aldehyde dehydrogenase, putative"/>
    <property type="match status" value="1"/>
</dbReference>
<dbReference type="EMBL" id="LT598465">
    <property type="protein sequence ID" value="SCU90552.1"/>
    <property type="molecule type" value="Genomic_DNA"/>
</dbReference>
<dbReference type="Pfam" id="PF00171">
    <property type="entry name" value="Aldedh"/>
    <property type="match status" value="1"/>
</dbReference>
<sequence>MFKNIVIAKVDKSYEQPLGLFIDNEFIKSRDEATIESLNPSTGEKIASFYAASEADVDAAVAAARRAFPSWSHTSPEERGILLRKLGDLIEQEKELLAAIETLDSGKPYKSNALGDLDQIISLTRYFAGAADKFSKGEYIPVNKDKYALTLKEPYGVVGQVVPWNYPLAMASWKIQGCLAAGNTIVIKPAENTSLSLLYAAQLFKKAGFPPGVVNIIPGHGGIAGSRLASHPDVDKIAFTGSTAVGQKIMSLAALSNLKAVTLECGGKSPAVIFDDASIEEAVKWTSMGIFYNSGQNCTANSRIYVQESIYEEFLSRFIKHVTTNWTFGEAADPFDNECTVGPVISKTQYDRIQSYIEHAQKNENLKTTQIGAAAPGCNGFFIPPTIVTDVPQDSKLMKEEIFGPVAVISRFRDYGEVIKLANDTNYGLAAAVFTESIRQANRFAHDIKAGTVWVNSSNDEEISVPFGGYKMSGIGRELGQSGMDAYTQTKGIHVNMAKL</sequence>
<proteinExistence type="inferred from homology"/>
<evidence type="ECO:0000256" key="5">
    <source>
        <dbReference type="RuleBase" id="RU003345"/>
    </source>
</evidence>
<reference evidence="7 8" key="1">
    <citation type="submission" date="2016-03" db="EMBL/GenBank/DDBJ databases">
        <authorList>
            <person name="Devillers H."/>
        </authorList>
    </citation>
    <scope>NUCLEOTIDE SEQUENCE [LARGE SCALE GENOMIC DNA]</scope>
    <source>
        <strain evidence="7">CBS 11717</strain>
    </source>
</reference>
<keyword evidence="3" id="KW-0520">NAD</keyword>
<dbReference type="SUPFAM" id="SSF53720">
    <property type="entry name" value="ALDH-like"/>
    <property type="match status" value="1"/>
</dbReference>
<dbReference type="InterPro" id="IPR015590">
    <property type="entry name" value="Aldehyde_DH_dom"/>
</dbReference>
<dbReference type="Proteomes" id="UP000191024">
    <property type="component" value="Chromosome E"/>
</dbReference>
<dbReference type="GO" id="GO:0046394">
    <property type="term" value="P:carboxylic acid biosynthetic process"/>
    <property type="evidence" value="ECO:0007669"/>
    <property type="project" value="UniProtKB-ARBA"/>
</dbReference>
<gene>
    <name evidence="7" type="ORF">LAMI_0E02586G</name>
</gene>
<organism evidence="7 8">
    <name type="scientific">Lachancea mirantina</name>
    <dbReference type="NCBI Taxonomy" id="1230905"/>
    <lineage>
        <taxon>Eukaryota</taxon>
        <taxon>Fungi</taxon>
        <taxon>Dikarya</taxon>
        <taxon>Ascomycota</taxon>
        <taxon>Saccharomycotina</taxon>
        <taxon>Saccharomycetes</taxon>
        <taxon>Saccharomycetales</taxon>
        <taxon>Saccharomycetaceae</taxon>
        <taxon>Lachancea</taxon>
    </lineage>
</organism>
<feature type="domain" description="Aldehyde dehydrogenase" evidence="6">
    <location>
        <begin position="27"/>
        <end position="491"/>
    </location>
</feature>
<dbReference type="Gene3D" id="3.40.605.10">
    <property type="entry name" value="Aldehyde Dehydrogenase, Chain A, domain 1"/>
    <property type="match status" value="1"/>
</dbReference>
<keyword evidence="2 5" id="KW-0560">Oxidoreductase</keyword>
<dbReference type="InterPro" id="IPR016160">
    <property type="entry name" value="Ald_DH_CS_CYS"/>
</dbReference>
<feature type="active site" evidence="4">
    <location>
        <position position="264"/>
    </location>
</feature>
<dbReference type="InterPro" id="IPR016161">
    <property type="entry name" value="Ald_DH/histidinol_DH"/>
</dbReference>
<protein>
    <submittedName>
        <fullName evidence="7">LAMI_0E02586g1_1</fullName>
    </submittedName>
</protein>
<dbReference type="InterPro" id="IPR029510">
    <property type="entry name" value="Ald_DH_CS_GLU"/>
</dbReference>
<name>A0A1G4JJ94_9SACH</name>
<dbReference type="PANTHER" id="PTHR43720:SF2">
    <property type="entry name" value="2-AMINOMUCONIC SEMIALDEHYDE DEHYDROGENASE"/>
    <property type="match status" value="1"/>
</dbReference>
<dbReference type="GO" id="GO:0006598">
    <property type="term" value="P:polyamine catabolic process"/>
    <property type="evidence" value="ECO:0007669"/>
    <property type="project" value="TreeGrafter"/>
</dbReference>
<dbReference type="AlphaFoldDB" id="A0A1G4JJ94"/>
<evidence type="ECO:0000313" key="8">
    <source>
        <dbReference type="Proteomes" id="UP000191024"/>
    </source>
</evidence>
<dbReference type="PROSITE" id="PS00070">
    <property type="entry name" value="ALDEHYDE_DEHYDR_CYS"/>
    <property type="match status" value="1"/>
</dbReference>
<dbReference type="STRING" id="1230905.A0A1G4JJ94"/>
<evidence type="ECO:0000256" key="3">
    <source>
        <dbReference type="ARBA" id="ARBA00023027"/>
    </source>
</evidence>
<evidence type="ECO:0000313" key="7">
    <source>
        <dbReference type="EMBL" id="SCU90552.1"/>
    </source>
</evidence>
<keyword evidence="8" id="KW-1185">Reference proteome</keyword>
<dbReference type="InterPro" id="IPR016163">
    <property type="entry name" value="Ald_DH_C"/>
</dbReference>
<dbReference type="GO" id="GO:0004029">
    <property type="term" value="F:aldehyde dehydrogenase (NAD+) activity"/>
    <property type="evidence" value="ECO:0007669"/>
    <property type="project" value="TreeGrafter"/>
</dbReference>
<dbReference type="PROSITE" id="PS00687">
    <property type="entry name" value="ALDEHYDE_DEHYDR_GLU"/>
    <property type="match status" value="1"/>
</dbReference>
<dbReference type="OrthoDB" id="310895at2759"/>
<comment type="similarity">
    <text evidence="1 5">Belongs to the aldehyde dehydrogenase family.</text>
</comment>
<dbReference type="FunFam" id="3.40.605.10:FF:000001">
    <property type="entry name" value="Aldehyde dehydrogenase 1"/>
    <property type="match status" value="1"/>
</dbReference>
<dbReference type="PANTHER" id="PTHR43720">
    <property type="entry name" value="2-AMINOMUCONIC SEMIALDEHYDE DEHYDROGENASE"/>
    <property type="match status" value="1"/>
</dbReference>